<name>A0A1M4SZ04_9SPHI</name>
<dbReference type="EMBL" id="FQUQ01000001">
    <property type="protein sequence ID" value="SHE37267.1"/>
    <property type="molecule type" value="Genomic_DNA"/>
</dbReference>
<keyword evidence="1" id="KW-1133">Transmembrane helix</keyword>
<evidence type="ECO:0000313" key="2">
    <source>
        <dbReference type="EMBL" id="SHE37267.1"/>
    </source>
</evidence>
<feature type="transmembrane region" description="Helical" evidence="1">
    <location>
        <begin position="266"/>
        <end position="286"/>
    </location>
</feature>
<reference evidence="3" key="1">
    <citation type="submission" date="2016-11" db="EMBL/GenBank/DDBJ databases">
        <authorList>
            <person name="Varghese N."/>
            <person name="Submissions S."/>
        </authorList>
    </citation>
    <scope>NUCLEOTIDE SEQUENCE [LARGE SCALE GENOMIC DNA]</scope>
    <source>
        <strain evidence="3">DSM 16990</strain>
    </source>
</reference>
<feature type="transmembrane region" description="Helical" evidence="1">
    <location>
        <begin position="115"/>
        <end position="135"/>
    </location>
</feature>
<feature type="transmembrane region" description="Helical" evidence="1">
    <location>
        <begin position="56"/>
        <end position="80"/>
    </location>
</feature>
<dbReference type="Proteomes" id="UP000184287">
    <property type="component" value="Unassembled WGS sequence"/>
</dbReference>
<feature type="transmembrane region" description="Helical" evidence="1">
    <location>
        <begin position="499"/>
        <end position="517"/>
    </location>
</feature>
<feature type="transmembrane region" description="Helical" evidence="1">
    <location>
        <begin position="439"/>
        <end position="459"/>
    </location>
</feature>
<feature type="transmembrane region" description="Helical" evidence="1">
    <location>
        <begin position="408"/>
        <end position="433"/>
    </location>
</feature>
<proteinExistence type="predicted"/>
<dbReference type="AlphaFoldDB" id="A0A1M4SZ04"/>
<protein>
    <submittedName>
        <fullName evidence="2">Uncharacterized protein</fullName>
    </submittedName>
</protein>
<evidence type="ECO:0000313" key="3">
    <source>
        <dbReference type="Proteomes" id="UP000184287"/>
    </source>
</evidence>
<dbReference type="OrthoDB" id="6017159at2"/>
<dbReference type="RefSeq" id="WP_073225856.1">
    <property type="nucleotide sequence ID" value="NZ_FQUQ01000001.1"/>
</dbReference>
<feature type="transmembrane region" description="Helical" evidence="1">
    <location>
        <begin position="19"/>
        <end position="36"/>
    </location>
</feature>
<feature type="transmembrane region" description="Helical" evidence="1">
    <location>
        <begin position="147"/>
        <end position="169"/>
    </location>
</feature>
<accession>A0A1M4SZ04</accession>
<evidence type="ECO:0000256" key="1">
    <source>
        <dbReference type="SAM" id="Phobius"/>
    </source>
</evidence>
<keyword evidence="1" id="KW-0812">Transmembrane</keyword>
<feature type="transmembrane region" description="Helical" evidence="1">
    <location>
        <begin position="466"/>
        <end position="487"/>
    </location>
</feature>
<sequence>MNYLYPIIKADYLQRSRSYAFLITLAVTVYAAYSFVPTPDASYTTFTIDGYRGVYNSAWVGHVSAMMSTLVLSLCGFFLVNSGIKKDIETEVGLIIATTQISNFGYLLSKLLSNLLVLLTISACALLMGILMFFIRSHGYPFHISDFLLPYFLMVVPAMFLVSGLAILAEVFLGRKTVLHCIFYIALFGGIMSNVNSNNNNPIEVITDGFGIRTVVNSVKNKVNTQFNENIENVSLGYTIHLGKKDYKTFEWNGVSWTGFYLFSRALWIGMILSLVYLSSSFFHRFDFKQTVRKKKEKDQESLLKATTAARTRFDKFTLPAVVPAYGIFPFIKTELLLMVRKDSKWLWFLNIGLWIATLFVPLHFAYTFLLPVLLFLQVGRISELVTKEKTNRLHYFTYASYKPLQRMLPAQIIAGFSLLIVLSLPVICRLFLTSGHMAAIQIINGCLLIVMLSTFLGIVSGSKKLFEILFFALTYLAFQGLAVAHYLGALPHENYKGFILSILMINVALLICSFAIRNYQTRNL</sequence>
<gene>
    <name evidence="2" type="ORF">SAMN04488522_10115</name>
</gene>
<keyword evidence="3" id="KW-1185">Reference proteome</keyword>
<keyword evidence="1" id="KW-0472">Membrane</keyword>
<organism evidence="2 3">
    <name type="scientific">Pedobacter caeni</name>
    <dbReference type="NCBI Taxonomy" id="288992"/>
    <lineage>
        <taxon>Bacteria</taxon>
        <taxon>Pseudomonadati</taxon>
        <taxon>Bacteroidota</taxon>
        <taxon>Sphingobacteriia</taxon>
        <taxon>Sphingobacteriales</taxon>
        <taxon>Sphingobacteriaceae</taxon>
        <taxon>Pedobacter</taxon>
    </lineage>
</organism>
<dbReference type="STRING" id="288992.SAMN04488522_10115"/>